<dbReference type="EMBL" id="JARKIB010000586">
    <property type="protein sequence ID" value="KAJ7698518.1"/>
    <property type="molecule type" value="Genomic_DNA"/>
</dbReference>
<gene>
    <name evidence="1" type="ORF">B0H16DRAFT_1484389</name>
</gene>
<dbReference type="Proteomes" id="UP001215598">
    <property type="component" value="Unassembled WGS sequence"/>
</dbReference>
<evidence type="ECO:0000313" key="1">
    <source>
        <dbReference type="EMBL" id="KAJ7698518.1"/>
    </source>
</evidence>
<reference evidence="1" key="1">
    <citation type="submission" date="2023-03" db="EMBL/GenBank/DDBJ databases">
        <title>Massive genome expansion in bonnet fungi (Mycena s.s.) driven by repeated elements and novel gene families across ecological guilds.</title>
        <authorList>
            <consortium name="Lawrence Berkeley National Laboratory"/>
            <person name="Harder C.B."/>
            <person name="Miyauchi S."/>
            <person name="Viragh M."/>
            <person name="Kuo A."/>
            <person name="Thoen E."/>
            <person name="Andreopoulos B."/>
            <person name="Lu D."/>
            <person name="Skrede I."/>
            <person name="Drula E."/>
            <person name="Henrissat B."/>
            <person name="Morin E."/>
            <person name="Kohler A."/>
            <person name="Barry K."/>
            <person name="LaButti K."/>
            <person name="Morin E."/>
            <person name="Salamov A."/>
            <person name="Lipzen A."/>
            <person name="Mereny Z."/>
            <person name="Hegedus B."/>
            <person name="Baldrian P."/>
            <person name="Stursova M."/>
            <person name="Weitz H."/>
            <person name="Taylor A."/>
            <person name="Grigoriev I.V."/>
            <person name="Nagy L.G."/>
            <person name="Martin F."/>
            <person name="Kauserud H."/>
        </authorList>
    </citation>
    <scope>NUCLEOTIDE SEQUENCE</scope>
    <source>
        <strain evidence="1">CBHHK182m</strain>
    </source>
</reference>
<protein>
    <submittedName>
        <fullName evidence="1">Uncharacterized protein</fullName>
    </submittedName>
</protein>
<keyword evidence="2" id="KW-1185">Reference proteome</keyword>
<sequence>PSEATTGLEAHAQRVEGLACRRRAAPRGIPRRVERKREALRLAELRAELRAELADFIFANTVSLLSVIPTIPEDIWLQILEGKIGWVRFQGMESMQTPKLGYLRWARRREVVISLENIKPQSLLDILKMESWSILEFQQLYSSAAPETLFSILRVAETLPRIGTLKRARCADSELRLAKLKYGLA</sequence>
<accession>A0AAD7DUS3</accession>
<evidence type="ECO:0000313" key="2">
    <source>
        <dbReference type="Proteomes" id="UP001215598"/>
    </source>
</evidence>
<comment type="caution">
    <text evidence="1">The sequence shown here is derived from an EMBL/GenBank/DDBJ whole genome shotgun (WGS) entry which is preliminary data.</text>
</comment>
<proteinExistence type="predicted"/>
<dbReference type="AlphaFoldDB" id="A0AAD7DUS3"/>
<organism evidence="1 2">
    <name type="scientific">Mycena metata</name>
    <dbReference type="NCBI Taxonomy" id="1033252"/>
    <lineage>
        <taxon>Eukaryota</taxon>
        <taxon>Fungi</taxon>
        <taxon>Dikarya</taxon>
        <taxon>Basidiomycota</taxon>
        <taxon>Agaricomycotina</taxon>
        <taxon>Agaricomycetes</taxon>
        <taxon>Agaricomycetidae</taxon>
        <taxon>Agaricales</taxon>
        <taxon>Marasmiineae</taxon>
        <taxon>Mycenaceae</taxon>
        <taxon>Mycena</taxon>
    </lineage>
</organism>
<name>A0AAD7DUS3_9AGAR</name>
<feature type="non-terminal residue" evidence="1">
    <location>
        <position position="1"/>
    </location>
</feature>